<reference evidence="1 2" key="1">
    <citation type="journal article" date="2017" name="Mol. Biol. Evol.">
        <title>The 4-celled Tetrabaena socialis nuclear genome reveals the essential components for genetic control of cell number at the origin of multicellularity in the volvocine lineage.</title>
        <authorList>
            <person name="Featherston J."/>
            <person name="Arakaki Y."/>
            <person name="Hanschen E.R."/>
            <person name="Ferris P.J."/>
            <person name="Michod R.E."/>
            <person name="Olson B.J.S.C."/>
            <person name="Nozaki H."/>
            <person name="Durand P.M."/>
        </authorList>
    </citation>
    <scope>NUCLEOTIDE SEQUENCE [LARGE SCALE GENOMIC DNA]</scope>
    <source>
        <strain evidence="1 2">NIES-571</strain>
    </source>
</reference>
<gene>
    <name evidence="1" type="ORF">TSOC_003427</name>
</gene>
<evidence type="ECO:0000313" key="2">
    <source>
        <dbReference type="Proteomes" id="UP000236333"/>
    </source>
</evidence>
<dbReference type="AlphaFoldDB" id="A0A2J8ABI7"/>
<name>A0A2J8ABI7_9CHLO</name>
<dbReference type="Proteomes" id="UP000236333">
    <property type="component" value="Unassembled WGS sequence"/>
</dbReference>
<evidence type="ECO:0000313" key="1">
    <source>
        <dbReference type="EMBL" id="PNH09892.1"/>
    </source>
</evidence>
<dbReference type="EMBL" id="PGGS01000074">
    <property type="protein sequence ID" value="PNH09892.1"/>
    <property type="molecule type" value="Genomic_DNA"/>
</dbReference>
<keyword evidence="2" id="KW-1185">Reference proteome</keyword>
<organism evidence="1 2">
    <name type="scientific">Tetrabaena socialis</name>
    <dbReference type="NCBI Taxonomy" id="47790"/>
    <lineage>
        <taxon>Eukaryota</taxon>
        <taxon>Viridiplantae</taxon>
        <taxon>Chlorophyta</taxon>
        <taxon>core chlorophytes</taxon>
        <taxon>Chlorophyceae</taxon>
        <taxon>CS clade</taxon>
        <taxon>Chlamydomonadales</taxon>
        <taxon>Tetrabaenaceae</taxon>
        <taxon>Tetrabaena</taxon>
    </lineage>
</organism>
<proteinExistence type="predicted"/>
<comment type="caution">
    <text evidence="1">The sequence shown here is derived from an EMBL/GenBank/DDBJ whole genome shotgun (WGS) entry which is preliminary data.</text>
</comment>
<accession>A0A2J8ABI7</accession>
<protein>
    <submittedName>
        <fullName evidence="1">Uncharacterized protein</fullName>
    </submittedName>
</protein>
<sequence length="82" mass="8420">MSLPAAPSSLTECRVVGMVERPEAVAELANLLRSLCVSYCTHATHTGRTLRYCGWGVDTELALSWGAGGGPLGAGGSSGLEL</sequence>